<organism evidence="2 3">
    <name type="scientific">Basidiobolus meristosporus CBS 931.73</name>
    <dbReference type="NCBI Taxonomy" id="1314790"/>
    <lineage>
        <taxon>Eukaryota</taxon>
        <taxon>Fungi</taxon>
        <taxon>Fungi incertae sedis</taxon>
        <taxon>Zoopagomycota</taxon>
        <taxon>Entomophthoromycotina</taxon>
        <taxon>Basidiobolomycetes</taxon>
        <taxon>Basidiobolales</taxon>
        <taxon>Basidiobolaceae</taxon>
        <taxon>Basidiobolus</taxon>
    </lineage>
</organism>
<feature type="region of interest" description="Disordered" evidence="1">
    <location>
        <begin position="108"/>
        <end position="134"/>
    </location>
</feature>
<reference evidence="2 3" key="1">
    <citation type="submission" date="2016-07" db="EMBL/GenBank/DDBJ databases">
        <title>Pervasive Adenine N6-methylation of Active Genes in Fungi.</title>
        <authorList>
            <consortium name="DOE Joint Genome Institute"/>
            <person name="Mondo S.J."/>
            <person name="Dannebaum R.O."/>
            <person name="Kuo R.C."/>
            <person name="Labutti K."/>
            <person name="Haridas S."/>
            <person name="Kuo A."/>
            <person name="Salamov A."/>
            <person name="Ahrendt S.R."/>
            <person name="Lipzen A."/>
            <person name="Sullivan W."/>
            <person name="Andreopoulos W.B."/>
            <person name="Clum A."/>
            <person name="Lindquist E."/>
            <person name="Daum C."/>
            <person name="Ramamoorthy G.K."/>
            <person name="Gryganskyi A."/>
            <person name="Culley D."/>
            <person name="Magnuson J.K."/>
            <person name="James T.Y."/>
            <person name="O'Malley M.A."/>
            <person name="Stajich J.E."/>
            <person name="Spatafora J.W."/>
            <person name="Visel A."/>
            <person name="Grigoriev I.V."/>
        </authorList>
    </citation>
    <scope>NUCLEOTIDE SEQUENCE [LARGE SCALE GENOMIC DNA]</scope>
    <source>
        <strain evidence="2 3">CBS 931.73</strain>
    </source>
</reference>
<dbReference type="InParanoid" id="A0A1Y1XG44"/>
<accession>A0A1Y1XG44</accession>
<evidence type="ECO:0000256" key="1">
    <source>
        <dbReference type="SAM" id="MobiDB-lite"/>
    </source>
</evidence>
<dbReference type="AlphaFoldDB" id="A0A1Y1XG44"/>
<protein>
    <submittedName>
        <fullName evidence="2">Uncharacterized protein</fullName>
    </submittedName>
</protein>
<feature type="compositionally biased region" description="Acidic residues" evidence="1">
    <location>
        <begin position="112"/>
        <end position="134"/>
    </location>
</feature>
<dbReference type="Proteomes" id="UP000193498">
    <property type="component" value="Unassembled WGS sequence"/>
</dbReference>
<gene>
    <name evidence="2" type="ORF">K493DRAFT_360630</name>
</gene>
<sequence>MGKGALYLETISNHIEIPFTTINTLKATSQMTHSQPILYFNYDHTMRICTAFVVLAFLSQVVMGCTQNESKCSSEDAQTIVRCVNDGWVDTKCGQGTVCRQGDHTGPFCDHEDVEDDQEWGQDDDEEEEEEDNE</sequence>
<proteinExistence type="predicted"/>
<evidence type="ECO:0000313" key="3">
    <source>
        <dbReference type="Proteomes" id="UP000193498"/>
    </source>
</evidence>
<comment type="caution">
    <text evidence="2">The sequence shown here is derived from an EMBL/GenBank/DDBJ whole genome shotgun (WGS) entry which is preliminary data.</text>
</comment>
<dbReference type="EMBL" id="MCFE01000604">
    <property type="protein sequence ID" value="ORX84725.1"/>
    <property type="molecule type" value="Genomic_DNA"/>
</dbReference>
<evidence type="ECO:0000313" key="2">
    <source>
        <dbReference type="EMBL" id="ORX84725.1"/>
    </source>
</evidence>
<name>A0A1Y1XG44_9FUNG</name>
<keyword evidence="3" id="KW-1185">Reference proteome</keyword>